<dbReference type="AlphaFoldDB" id="A0A0F9TVQ8"/>
<dbReference type="InterPro" id="IPR025188">
    <property type="entry name" value="DUF4113"/>
</dbReference>
<organism evidence="3">
    <name type="scientific">marine sediment metagenome</name>
    <dbReference type="NCBI Taxonomy" id="412755"/>
    <lineage>
        <taxon>unclassified sequences</taxon>
        <taxon>metagenomes</taxon>
        <taxon>ecological metagenomes</taxon>
    </lineage>
</organism>
<reference evidence="3" key="1">
    <citation type="journal article" date="2015" name="Nature">
        <title>Complex archaea that bridge the gap between prokaryotes and eukaryotes.</title>
        <authorList>
            <person name="Spang A."/>
            <person name="Saw J.H."/>
            <person name="Jorgensen S.L."/>
            <person name="Zaremba-Niedzwiedzka K."/>
            <person name="Martijn J."/>
            <person name="Lind A.E."/>
            <person name="van Eijk R."/>
            <person name="Schleper C."/>
            <person name="Guy L."/>
            <person name="Ettema T.J."/>
        </authorList>
    </citation>
    <scope>NUCLEOTIDE SEQUENCE</scope>
</reference>
<sequence length="220" mass="24960">MSLLAQADPKQIRRHFNVNVERTARELTGASCLPFYDDAGKKQMIACTRSFGNKLYDLCELESVVATYAANVSEKVRRQQSLVTCLQVYVRTSWFISPDNRYGRSVTMELPHPSADTRVITEVAQQGLREVYREGYAYAKAGVVLTHLIDAHGHTQDLFNEGDSGASQRVMSTLDQINRKMGRGSIRFARTNPEPGWGMRREYLSPAYMTDWSQLLKVRC</sequence>
<dbReference type="SUPFAM" id="SSF100879">
    <property type="entry name" value="Lesion bypass DNA polymerase (Y-family), little finger domain"/>
    <property type="match status" value="1"/>
</dbReference>
<dbReference type="Pfam" id="PF11799">
    <property type="entry name" value="IMS_C"/>
    <property type="match status" value="1"/>
</dbReference>
<name>A0A0F9TVQ8_9ZZZZ</name>
<evidence type="ECO:0008006" key="4">
    <source>
        <dbReference type="Google" id="ProtNLM"/>
    </source>
</evidence>
<protein>
    <recommendedName>
        <fullName evidence="4">DUF4113 domain-containing protein</fullName>
    </recommendedName>
</protein>
<evidence type="ECO:0000313" key="3">
    <source>
        <dbReference type="EMBL" id="KKN85110.1"/>
    </source>
</evidence>
<dbReference type="EMBL" id="LAZR01000163">
    <property type="protein sequence ID" value="KKN85110.1"/>
    <property type="molecule type" value="Genomic_DNA"/>
</dbReference>
<dbReference type="Pfam" id="PF13438">
    <property type="entry name" value="DUF4113"/>
    <property type="match status" value="1"/>
</dbReference>
<feature type="domain" description="DUF4113" evidence="2">
    <location>
        <begin position="168"/>
        <end position="218"/>
    </location>
</feature>
<dbReference type="InterPro" id="IPR017961">
    <property type="entry name" value="DNA_pol_Y-fam_little_finger"/>
</dbReference>
<dbReference type="GO" id="GO:0003684">
    <property type="term" value="F:damaged DNA binding"/>
    <property type="evidence" value="ECO:0007669"/>
    <property type="project" value="InterPro"/>
</dbReference>
<accession>A0A0F9TVQ8</accession>
<feature type="domain" description="DNA polymerase Y-family little finger" evidence="1">
    <location>
        <begin position="43"/>
        <end position="157"/>
    </location>
</feature>
<proteinExistence type="predicted"/>
<evidence type="ECO:0000259" key="1">
    <source>
        <dbReference type="Pfam" id="PF11799"/>
    </source>
</evidence>
<evidence type="ECO:0000259" key="2">
    <source>
        <dbReference type="Pfam" id="PF13438"/>
    </source>
</evidence>
<comment type="caution">
    <text evidence="3">The sequence shown here is derived from an EMBL/GenBank/DDBJ whole genome shotgun (WGS) entry which is preliminary data.</text>
</comment>
<dbReference type="InterPro" id="IPR036775">
    <property type="entry name" value="DNA_pol_Y-fam_lit_finger_sf"/>
</dbReference>
<dbReference type="GO" id="GO:0006281">
    <property type="term" value="P:DNA repair"/>
    <property type="evidence" value="ECO:0007669"/>
    <property type="project" value="InterPro"/>
</dbReference>
<gene>
    <name evidence="3" type="ORF">LCGC14_0282790</name>
</gene>
<dbReference type="Gene3D" id="3.30.1490.100">
    <property type="entry name" value="DNA polymerase, Y-family, little finger domain"/>
    <property type="match status" value="1"/>
</dbReference>